<proteinExistence type="predicted"/>
<feature type="non-terminal residue" evidence="1">
    <location>
        <position position="1"/>
    </location>
</feature>
<evidence type="ECO:0000313" key="2">
    <source>
        <dbReference type="Proteomes" id="UP000811246"/>
    </source>
</evidence>
<gene>
    <name evidence="1" type="ORF">I3842_01G105500</name>
</gene>
<dbReference type="AlphaFoldDB" id="A0A922G265"/>
<name>A0A922G265_CARIL</name>
<organism evidence="1 2">
    <name type="scientific">Carya illinoinensis</name>
    <name type="common">Pecan</name>
    <dbReference type="NCBI Taxonomy" id="32201"/>
    <lineage>
        <taxon>Eukaryota</taxon>
        <taxon>Viridiplantae</taxon>
        <taxon>Streptophyta</taxon>
        <taxon>Embryophyta</taxon>
        <taxon>Tracheophyta</taxon>
        <taxon>Spermatophyta</taxon>
        <taxon>Magnoliopsida</taxon>
        <taxon>eudicotyledons</taxon>
        <taxon>Gunneridae</taxon>
        <taxon>Pentapetalae</taxon>
        <taxon>rosids</taxon>
        <taxon>fabids</taxon>
        <taxon>Fagales</taxon>
        <taxon>Juglandaceae</taxon>
        <taxon>Carya</taxon>
    </lineage>
</organism>
<reference evidence="1" key="1">
    <citation type="submission" date="2021-01" db="EMBL/GenBank/DDBJ databases">
        <authorList>
            <person name="Lovell J.T."/>
            <person name="Bentley N."/>
            <person name="Bhattarai G."/>
            <person name="Jenkins J.W."/>
            <person name="Sreedasyam A."/>
            <person name="Alarcon Y."/>
            <person name="Bock C."/>
            <person name="Boston L."/>
            <person name="Carlson J."/>
            <person name="Cervantes K."/>
            <person name="Clermont K."/>
            <person name="Krom N."/>
            <person name="Kubenka K."/>
            <person name="Mamidi S."/>
            <person name="Mattison C."/>
            <person name="Monteros M."/>
            <person name="Pisani C."/>
            <person name="Plott C."/>
            <person name="Rajasekar S."/>
            <person name="Rhein H.S."/>
            <person name="Rohla C."/>
            <person name="Song M."/>
            <person name="Hilaire R.S."/>
            <person name="Shu S."/>
            <person name="Wells L."/>
            <person name="Wang X."/>
            <person name="Webber J."/>
            <person name="Heerema R.J."/>
            <person name="Klein P."/>
            <person name="Conner P."/>
            <person name="Grauke L."/>
            <person name="Grimwood J."/>
            <person name="Schmutz J."/>
            <person name="Randall J.J."/>
        </authorList>
    </citation>
    <scope>NUCLEOTIDE SEQUENCE</scope>
    <source>
        <tissue evidence="1">Leaf</tissue>
    </source>
</reference>
<dbReference type="Proteomes" id="UP000811246">
    <property type="component" value="Chromosome 1"/>
</dbReference>
<comment type="caution">
    <text evidence="1">The sequence shown here is derived from an EMBL/GenBank/DDBJ whole genome shotgun (WGS) entry which is preliminary data.</text>
</comment>
<evidence type="ECO:0000313" key="1">
    <source>
        <dbReference type="EMBL" id="KAG6730953.1"/>
    </source>
</evidence>
<accession>A0A922G265</accession>
<feature type="non-terminal residue" evidence="1">
    <location>
        <position position="182"/>
    </location>
</feature>
<protein>
    <submittedName>
        <fullName evidence="1">Uncharacterized protein</fullName>
    </submittedName>
</protein>
<sequence length="182" mass="21123">IHWKSWDYLYAGKSCGGLGFKDLYCFNLALLGKHIWRIRMFLDTLSSKILKAKYFPNTSLSHASCGPKSLYLWKSLHQSIPLVEECLIWRVGDGTRIRIWKAKWLNRPSTHMIQSPMSVLSKNSIVADLIDPHSRWWKVDLLHAIFQQEDIKEIMRLPVSIFPTADKLIWKGTVNGHFSVRS</sequence>
<dbReference type="EMBL" id="CM031825">
    <property type="protein sequence ID" value="KAG6730953.1"/>
    <property type="molecule type" value="Genomic_DNA"/>
</dbReference>